<dbReference type="EMBL" id="MCOK01000001">
    <property type="protein sequence ID" value="OOC56518.1"/>
    <property type="molecule type" value="Genomic_DNA"/>
</dbReference>
<protein>
    <submittedName>
        <fullName evidence="1">Glycosyl hydrolase</fullName>
    </submittedName>
</protein>
<name>A0A1V3C787_9ACTN</name>
<dbReference type="AlphaFoldDB" id="A0A1V3C787"/>
<keyword evidence="2" id="KW-1185">Reference proteome</keyword>
<organism evidence="1 2">
    <name type="scientific">Nocardiopsis sinuspersici</name>
    <dbReference type="NCBI Taxonomy" id="501010"/>
    <lineage>
        <taxon>Bacteria</taxon>
        <taxon>Bacillati</taxon>
        <taxon>Actinomycetota</taxon>
        <taxon>Actinomycetes</taxon>
        <taxon>Streptosporangiales</taxon>
        <taxon>Nocardiopsidaceae</taxon>
        <taxon>Nocardiopsis</taxon>
    </lineage>
</organism>
<dbReference type="OrthoDB" id="9764804at2"/>
<evidence type="ECO:0000313" key="1">
    <source>
        <dbReference type="EMBL" id="OOC56518.1"/>
    </source>
</evidence>
<dbReference type="PANTHER" id="PTHR43739">
    <property type="entry name" value="XYLOGLUCANASE (EUROFUNG)"/>
    <property type="match status" value="1"/>
</dbReference>
<dbReference type="STRING" id="501010.NOSIN_24045"/>
<dbReference type="CDD" id="cd15482">
    <property type="entry name" value="Sialidase_non-viral"/>
    <property type="match status" value="1"/>
</dbReference>
<dbReference type="InterPro" id="IPR052025">
    <property type="entry name" value="Xyloglucanase_GH74"/>
</dbReference>
<reference evidence="2" key="1">
    <citation type="submission" date="2016-08" db="EMBL/GenBank/DDBJ databases">
        <authorList>
            <person name="Tokovenko B."/>
            <person name="Kalinowski J."/>
        </authorList>
    </citation>
    <scope>NUCLEOTIDE SEQUENCE [LARGE SCALE GENOMIC DNA]</scope>
    <source>
        <strain evidence="2">UTMC102</strain>
    </source>
</reference>
<keyword evidence="1" id="KW-0378">Hydrolase</keyword>
<dbReference type="Gene3D" id="2.130.10.10">
    <property type="entry name" value="YVTN repeat-like/Quinoprotein amine dehydrogenase"/>
    <property type="match status" value="1"/>
</dbReference>
<dbReference type="SUPFAM" id="SSF110296">
    <property type="entry name" value="Oligoxyloglucan reducing end-specific cellobiohydrolase"/>
    <property type="match status" value="1"/>
</dbReference>
<gene>
    <name evidence="1" type="ORF">NOSIN_24045</name>
</gene>
<dbReference type="GO" id="GO:0010411">
    <property type="term" value="P:xyloglucan metabolic process"/>
    <property type="evidence" value="ECO:0007669"/>
    <property type="project" value="TreeGrafter"/>
</dbReference>
<dbReference type="Proteomes" id="UP000189004">
    <property type="component" value="Unassembled WGS sequence"/>
</dbReference>
<dbReference type="GO" id="GO:0016787">
    <property type="term" value="F:hydrolase activity"/>
    <property type="evidence" value="ECO:0007669"/>
    <property type="project" value="UniProtKB-KW"/>
</dbReference>
<comment type="caution">
    <text evidence="1">The sequence shown here is derived from an EMBL/GenBank/DDBJ whole genome shotgun (WGS) entry which is preliminary data.</text>
</comment>
<accession>A0A1V3C787</accession>
<evidence type="ECO:0000313" key="2">
    <source>
        <dbReference type="Proteomes" id="UP000189004"/>
    </source>
</evidence>
<sequence>MAYLLVIGTRKGLFTARNEDRREWEVSGPHRLDAADYASMGAVYAVGIDPHSGRVLAGAESSHFGPSVWYSDDLGLSWHEPASAPIAFPEDTDASLVRAWQFAFGDDPGTVYAGVEPHALFRSSDGGMSFELVRALWDHPHRADWYPGAGGGAIHTVLPGILGSGERSPDAMTVAMSTGGVYQTRDGGAGWAPANRGISAVFLPDEEPEYGQCVHKVAAGPNGVLYAQNHHGVYRSEDPAGQGWTAVEKGLPTDFGFAMVAHPRRPETALNFPVVSQEVHLPPDHRLGVYRTDDGGGSWRPFTRGLPQDPYFGIVLRDGACTDGADEPGFYFGTRTGDVYAATDGGEGWHQVAGHLPDVLCVRATEV</sequence>
<dbReference type="InterPro" id="IPR015943">
    <property type="entry name" value="WD40/YVTN_repeat-like_dom_sf"/>
</dbReference>
<dbReference type="PANTHER" id="PTHR43739:SF5">
    <property type="entry name" value="EXO-ALPHA-SIALIDASE"/>
    <property type="match status" value="1"/>
</dbReference>
<proteinExistence type="predicted"/>
<dbReference type="RefSeq" id="WP_077692966.1">
    <property type="nucleotide sequence ID" value="NZ_MCOK01000001.1"/>
</dbReference>